<comment type="caution">
    <text evidence="2">The sequence shown here is derived from an EMBL/GenBank/DDBJ whole genome shotgun (WGS) entry which is preliminary data.</text>
</comment>
<dbReference type="EMBL" id="JASJQH010007490">
    <property type="protein sequence ID" value="KAK9708355.1"/>
    <property type="molecule type" value="Genomic_DNA"/>
</dbReference>
<dbReference type="Gene3D" id="1.20.1280.50">
    <property type="match status" value="1"/>
</dbReference>
<dbReference type="PROSITE" id="PS50181">
    <property type="entry name" value="FBOX"/>
    <property type="match status" value="1"/>
</dbReference>
<feature type="domain" description="F-box" evidence="1">
    <location>
        <begin position="1"/>
        <end position="43"/>
    </location>
</feature>
<name>A0ABR2VWT5_9FUNG</name>
<dbReference type="Pfam" id="PF25372">
    <property type="entry name" value="DUF7885"/>
    <property type="match status" value="2"/>
</dbReference>
<dbReference type="SMART" id="SM00367">
    <property type="entry name" value="LRR_CC"/>
    <property type="match status" value="12"/>
</dbReference>
<keyword evidence="3" id="KW-1185">Reference proteome</keyword>
<dbReference type="SUPFAM" id="SSF81383">
    <property type="entry name" value="F-box domain"/>
    <property type="match status" value="1"/>
</dbReference>
<evidence type="ECO:0000259" key="1">
    <source>
        <dbReference type="PROSITE" id="PS50181"/>
    </source>
</evidence>
<accession>A0ABR2VWT5</accession>
<dbReference type="InterPro" id="IPR036047">
    <property type="entry name" value="F-box-like_dom_sf"/>
</dbReference>
<dbReference type="Pfam" id="PF12937">
    <property type="entry name" value="F-box-like"/>
    <property type="match status" value="1"/>
</dbReference>
<dbReference type="PANTHER" id="PTHR13318">
    <property type="entry name" value="PARTNER OF PAIRED, ISOFORM B-RELATED"/>
    <property type="match status" value="1"/>
</dbReference>
<dbReference type="InterPro" id="IPR006553">
    <property type="entry name" value="Leu-rich_rpt_Cys-con_subtyp"/>
</dbReference>
<proteinExistence type="predicted"/>
<organism evidence="2 3">
    <name type="scientific">Basidiobolus ranarum</name>
    <dbReference type="NCBI Taxonomy" id="34480"/>
    <lineage>
        <taxon>Eukaryota</taxon>
        <taxon>Fungi</taxon>
        <taxon>Fungi incertae sedis</taxon>
        <taxon>Zoopagomycota</taxon>
        <taxon>Entomophthoromycotina</taxon>
        <taxon>Basidiobolomycetes</taxon>
        <taxon>Basidiobolales</taxon>
        <taxon>Basidiobolaceae</taxon>
        <taxon>Basidiobolus</taxon>
    </lineage>
</organism>
<dbReference type="InterPro" id="IPR001810">
    <property type="entry name" value="F-box_dom"/>
</dbReference>
<protein>
    <recommendedName>
        <fullName evidence="1">F-box domain-containing protein</fullName>
    </recommendedName>
</protein>
<evidence type="ECO:0000313" key="3">
    <source>
        <dbReference type="Proteomes" id="UP001479436"/>
    </source>
</evidence>
<dbReference type="InterPro" id="IPR057207">
    <property type="entry name" value="FBXL15_LRR"/>
</dbReference>
<dbReference type="InterPro" id="IPR032675">
    <property type="entry name" value="LRR_dom_sf"/>
</dbReference>
<reference evidence="2 3" key="1">
    <citation type="submission" date="2023-04" db="EMBL/GenBank/DDBJ databases">
        <title>Genome of Basidiobolus ranarum AG-B5.</title>
        <authorList>
            <person name="Stajich J.E."/>
            <person name="Carter-House D."/>
            <person name="Gryganskyi A."/>
        </authorList>
    </citation>
    <scope>NUCLEOTIDE SEQUENCE [LARGE SCALE GENOMIC DNA]</scope>
    <source>
        <strain evidence="2 3">AG-B5</strain>
    </source>
</reference>
<gene>
    <name evidence="2" type="ORF">K7432_009680</name>
</gene>
<sequence length="460" mass="51386">MSLPPEILTQVFSYLESSGQLSSCVSVCSLWYCVASSIIWRSPKPSVRAVKSLTQALLTLQKRRARNNWNILIARVLSNKRKSLFNYPYFTRNYSLLVEEINFSSQKTTQYHIHDSFIQIIARNCPQVRKVDLTNCYKLTDIAVKAISFYCKNVESFSIAGCTSITDSAISTLANCSKLQTLSVKHCFIEGHSLVSVVEGCPKLTSLDLSHCQNISRQSLEKVFETGREFESLQLDFCPVTRSVVQKIALYSNKLRHLNLNNVYILTDCTIIDLASRSSLLAYLSVASSSISDSGILALAQNCKKLKSADVSYCSGVTSRSVLALATQCPEIEQLSMGYCDNISDVGIIAIANSLPDIQNINITYCGQISNSSIKILLDKCRKLKSLKMGYCGRVTREAIQDISNRLPDLRSLDISGMQDLRDDDVRQMFKKLPRLQNLGFKACSNISDELWDEVTSDQD</sequence>
<dbReference type="Gene3D" id="3.80.10.10">
    <property type="entry name" value="Ribonuclease Inhibitor"/>
    <property type="match status" value="2"/>
</dbReference>
<dbReference type="Proteomes" id="UP001479436">
    <property type="component" value="Unassembled WGS sequence"/>
</dbReference>
<dbReference type="SUPFAM" id="SSF52047">
    <property type="entry name" value="RNI-like"/>
    <property type="match status" value="1"/>
</dbReference>
<evidence type="ECO:0000313" key="2">
    <source>
        <dbReference type="EMBL" id="KAK9708355.1"/>
    </source>
</evidence>